<evidence type="ECO:0000259" key="3">
    <source>
        <dbReference type="PROSITE" id="PS51186"/>
    </source>
</evidence>
<dbReference type="InterPro" id="IPR000182">
    <property type="entry name" value="GNAT_dom"/>
</dbReference>
<dbReference type="PANTHER" id="PTHR43877:SF2">
    <property type="entry name" value="AMINOALKYLPHOSPHONATE N-ACETYLTRANSFERASE-RELATED"/>
    <property type="match status" value="1"/>
</dbReference>
<dbReference type="EMBL" id="UOEC01000168">
    <property type="protein sequence ID" value="VAW00074.1"/>
    <property type="molecule type" value="Genomic_DNA"/>
</dbReference>
<accession>A0A3B0SUA0</accession>
<dbReference type="PROSITE" id="PS51186">
    <property type="entry name" value="GNAT"/>
    <property type="match status" value="1"/>
</dbReference>
<gene>
    <name evidence="4" type="ORF">MNBD_ALPHA08-1948</name>
</gene>
<dbReference type="PANTHER" id="PTHR43877">
    <property type="entry name" value="AMINOALKYLPHOSPHONATE N-ACETYLTRANSFERASE-RELATED-RELATED"/>
    <property type="match status" value="1"/>
</dbReference>
<feature type="domain" description="N-acetyltransferase" evidence="3">
    <location>
        <begin position="5"/>
        <end position="141"/>
    </location>
</feature>
<dbReference type="AlphaFoldDB" id="A0A3B0SUA0"/>
<keyword evidence="2" id="KW-0012">Acyltransferase</keyword>
<dbReference type="InterPro" id="IPR050832">
    <property type="entry name" value="Bact_Acetyltransf"/>
</dbReference>
<dbReference type="NCBIfam" id="NF002959">
    <property type="entry name" value="PRK03624.1"/>
    <property type="match status" value="1"/>
</dbReference>
<keyword evidence="1 4" id="KW-0808">Transferase</keyword>
<organism evidence="4">
    <name type="scientific">hydrothermal vent metagenome</name>
    <dbReference type="NCBI Taxonomy" id="652676"/>
    <lineage>
        <taxon>unclassified sequences</taxon>
        <taxon>metagenomes</taxon>
        <taxon>ecological metagenomes</taxon>
    </lineage>
</organism>
<name>A0A3B0SUA0_9ZZZZ</name>
<protein>
    <submittedName>
        <fullName evidence="4">GCN5-related N-acetyltransferase</fullName>
    </submittedName>
</protein>
<dbReference type="SUPFAM" id="SSF55729">
    <property type="entry name" value="Acyl-CoA N-acyltransferases (Nat)"/>
    <property type="match status" value="1"/>
</dbReference>
<proteinExistence type="predicted"/>
<evidence type="ECO:0000256" key="2">
    <source>
        <dbReference type="ARBA" id="ARBA00023315"/>
    </source>
</evidence>
<sequence>MTETLHIRPARDDDEAGLIKLWTDCGLVRPWNSPGKDIAFARRNSESDVLVGEAAGEMLASVMVGHDGHRGIVYYVSVDPSCQGKGYGHQIMAAAEEWLRERDVWKLNLLIREGNEKVQAFYESLGYEVEPRLCMARKLID</sequence>
<dbReference type="GO" id="GO:0016747">
    <property type="term" value="F:acyltransferase activity, transferring groups other than amino-acyl groups"/>
    <property type="evidence" value="ECO:0007669"/>
    <property type="project" value="InterPro"/>
</dbReference>
<evidence type="ECO:0000256" key="1">
    <source>
        <dbReference type="ARBA" id="ARBA00022679"/>
    </source>
</evidence>
<evidence type="ECO:0000313" key="4">
    <source>
        <dbReference type="EMBL" id="VAW00074.1"/>
    </source>
</evidence>
<dbReference type="CDD" id="cd04301">
    <property type="entry name" value="NAT_SF"/>
    <property type="match status" value="1"/>
</dbReference>
<dbReference type="Gene3D" id="3.40.630.30">
    <property type="match status" value="1"/>
</dbReference>
<reference evidence="4" key="1">
    <citation type="submission" date="2018-06" db="EMBL/GenBank/DDBJ databases">
        <authorList>
            <person name="Zhirakovskaya E."/>
        </authorList>
    </citation>
    <scope>NUCLEOTIDE SEQUENCE</scope>
</reference>
<dbReference type="InterPro" id="IPR016181">
    <property type="entry name" value="Acyl_CoA_acyltransferase"/>
</dbReference>
<dbReference type="Pfam" id="PF00583">
    <property type="entry name" value="Acetyltransf_1"/>
    <property type="match status" value="1"/>
</dbReference>